<dbReference type="InterPro" id="IPR052048">
    <property type="entry name" value="ST_Response_Regulator"/>
</dbReference>
<dbReference type="RefSeq" id="WP_011496235.1">
    <property type="nucleotide sequence ID" value="NC_007954.1"/>
</dbReference>
<dbReference type="CDD" id="cd00156">
    <property type="entry name" value="REC"/>
    <property type="match status" value="1"/>
</dbReference>
<keyword evidence="5" id="KW-1185">Reference proteome</keyword>
<evidence type="ECO:0000259" key="3">
    <source>
        <dbReference type="PROSITE" id="PS50110"/>
    </source>
</evidence>
<evidence type="ECO:0000256" key="1">
    <source>
        <dbReference type="ARBA" id="ARBA00022500"/>
    </source>
</evidence>
<dbReference type="Proteomes" id="UP000001982">
    <property type="component" value="Chromosome"/>
</dbReference>
<dbReference type="InterPro" id="IPR001789">
    <property type="entry name" value="Sig_transdc_resp-reg_receiver"/>
</dbReference>
<gene>
    <name evidence="4" type="ordered locus">Sden_1794</name>
</gene>
<dbReference type="SUPFAM" id="SSF52172">
    <property type="entry name" value="CheY-like"/>
    <property type="match status" value="1"/>
</dbReference>
<proteinExistence type="predicted"/>
<keyword evidence="2" id="KW-0597">Phosphoprotein</keyword>
<dbReference type="HOGENOM" id="CLU_923555_0_0_6"/>
<evidence type="ECO:0000313" key="4">
    <source>
        <dbReference type="EMBL" id="ABE55078.1"/>
    </source>
</evidence>
<dbReference type="InterPro" id="IPR011006">
    <property type="entry name" value="CheY-like_superfamily"/>
</dbReference>
<dbReference type="Gene3D" id="3.40.50.2300">
    <property type="match status" value="1"/>
</dbReference>
<reference evidence="4 5" key="1">
    <citation type="submission" date="2006-03" db="EMBL/GenBank/DDBJ databases">
        <title>Complete sequence of Shewanella denitrificans OS217.</title>
        <authorList>
            <consortium name="US DOE Joint Genome Institute"/>
            <person name="Copeland A."/>
            <person name="Lucas S."/>
            <person name="Lapidus A."/>
            <person name="Barry K."/>
            <person name="Detter J.C."/>
            <person name="Glavina del Rio T."/>
            <person name="Hammon N."/>
            <person name="Israni S."/>
            <person name="Dalin E."/>
            <person name="Tice H."/>
            <person name="Pitluck S."/>
            <person name="Brettin T."/>
            <person name="Bruce D."/>
            <person name="Han C."/>
            <person name="Tapia R."/>
            <person name="Gilna P."/>
            <person name="Kiss H."/>
            <person name="Schmutz J."/>
            <person name="Larimer F."/>
            <person name="Land M."/>
            <person name="Hauser L."/>
            <person name="Kyrpides N."/>
            <person name="Lykidis A."/>
            <person name="Richardson P."/>
        </authorList>
    </citation>
    <scope>NUCLEOTIDE SEQUENCE [LARGE SCALE GENOMIC DNA]</scope>
    <source>
        <strain evidence="5">OS217 / ATCC BAA-1090 / DSM 15013</strain>
    </source>
</reference>
<sequence>MSVNPLFKVILHPFIKESIASLKAMTNLTGVAGDPFMDKVEDFRFKGYAVCSDVTGSLDGVIMMHHYPETAIAIGNSVCQNMFNETYAFDAINDDLRNALAEWGNTIVGRSTDLHSRHKLEYGFSSPYFVEDLTEMDKYLVGVKQVITVPIMVEGIGRYYFNLLIRDVVEQVANVDIDAQSIDVENTHTTPLPLTSTVLVVDDSAMIRKAISRFLNNLGYHNVIEADDGIGAIEAVKAGKVDFIFMDVVMTRLNGDAALAELRNMGSQVPVVMLSSVTDNILVKQCQKHGISGFIFKPINANNGAETIAKYLKIAAAVAI</sequence>
<accession>Q12N98</accession>
<dbReference type="InterPro" id="IPR028976">
    <property type="entry name" value="CheC-like_sf"/>
</dbReference>
<dbReference type="PANTHER" id="PTHR43228:SF1">
    <property type="entry name" value="TWO-COMPONENT RESPONSE REGULATOR ARR22"/>
    <property type="match status" value="1"/>
</dbReference>
<dbReference type="GO" id="GO:0000160">
    <property type="term" value="P:phosphorelay signal transduction system"/>
    <property type="evidence" value="ECO:0007669"/>
    <property type="project" value="InterPro"/>
</dbReference>
<evidence type="ECO:0000313" key="5">
    <source>
        <dbReference type="Proteomes" id="UP000001982"/>
    </source>
</evidence>
<dbReference type="KEGG" id="sdn:Sden_1794"/>
<dbReference type="STRING" id="318161.Sden_1794"/>
<dbReference type="OrthoDB" id="9786548at2"/>
<organism evidence="4 5">
    <name type="scientific">Shewanella denitrificans (strain OS217 / ATCC BAA-1090 / DSM 15013)</name>
    <dbReference type="NCBI Taxonomy" id="318161"/>
    <lineage>
        <taxon>Bacteria</taxon>
        <taxon>Pseudomonadati</taxon>
        <taxon>Pseudomonadota</taxon>
        <taxon>Gammaproteobacteria</taxon>
        <taxon>Alteromonadales</taxon>
        <taxon>Shewanellaceae</taxon>
        <taxon>Shewanella</taxon>
    </lineage>
</organism>
<name>Q12N98_SHEDO</name>
<dbReference type="EMBL" id="CP000302">
    <property type="protein sequence ID" value="ABE55078.1"/>
    <property type="molecule type" value="Genomic_DNA"/>
</dbReference>
<dbReference type="SMART" id="SM00448">
    <property type="entry name" value="REC"/>
    <property type="match status" value="1"/>
</dbReference>
<dbReference type="SUPFAM" id="SSF103039">
    <property type="entry name" value="CheC-like"/>
    <property type="match status" value="1"/>
</dbReference>
<dbReference type="GO" id="GO:0006935">
    <property type="term" value="P:chemotaxis"/>
    <property type="evidence" value="ECO:0007669"/>
    <property type="project" value="UniProtKB-KW"/>
</dbReference>
<keyword evidence="1" id="KW-0145">Chemotaxis</keyword>
<evidence type="ECO:0000256" key="2">
    <source>
        <dbReference type="PROSITE-ProRule" id="PRU00169"/>
    </source>
</evidence>
<feature type="modified residue" description="4-aspartylphosphate" evidence="2">
    <location>
        <position position="247"/>
    </location>
</feature>
<dbReference type="AlphaFoldDB" id="Q12N98"/>
<protein>
    <submittedName>
        <fullName evidence="4">Response regulator receiver</fullName>
    </submittedName>
</protein>
<dbReference type="Pfam" id="PF00072">
    <property type="entry name" value="Response_reg"/>
    <property type="match status" value="1"/>
</dbReference>
<feature type="domain" description="Response regulatory" evidence="3">
    <location>
        <begin position="197"/>
        <end position="312"/>
    </location>
</feature>
<dbReference type="DNASU" id="4018276"/>
<dbReference type="Gene3D" id="3.40.1550.10">
    <property type="entry name" value="CheC-like"/>
    <property type="match status" value="1"/>
</dbReference>
<dbReference type="eggNOG" id="COG2197">
    <property type="taxonomic scope" value="Bacteria"/>
</dbReference>
<dbReference type="PANTHER" id="PTHR43228">
    <property type="entry name" value="TWO-COMPONENT RESPONSE REGULATOR"/>
    <property type="match status" value="1"/>
</dbReference>
<dbReference type="SMR" id="Q12N98"/>
<dbReference type="PROSITE" id="PS50110">
    <property type="entry name" value="RESPONSE_REGULATORY"/>
    <property type="match status" value="1"/>
</dbReference>